<name>A0ABS1DC07_9PROT</name>
<proteinExistence type="predicted"/>
<organism evidence="2 3">
    <name type="scientific">Rhodovibrio sodomensis</name>
    <dbReference type="NCBI Taxonomy" id="1088"/>
    <lineage>
        <taxon>Bacteria</taxon>
        <taxon>Pseudomonadati</taxon>
        <taxon>Pseudomonadota</taxon>
        <taxon>Alphaproteobacteria</taxon>
        <taxon>Rhodospirillales</taxon>
        <taxon>Rhodovibrionaceae</taxon>
        <taxon>Rhodovibrio</taxon>
    </lineage>
</organism>
<feature type="transmembrane region" description="Helical" evidence="1">
    <location>
        <begin position="141"/>
        <end position="158"/>
    </location>
</feature>
<keyword evidence="3" id="KW-1185">Reference proteome</keyword>
<protein>
    <recommendedName>
        <fullName evidence="4">DUF3429 domain-containing protein</fullName>
    </recommendedName>
</protein>
<dbReference type="InterPro" id="IPR021836">
    <property type="entry name" value="DUF3429"/>
</dbReference>
<evidence type="ECO:0000313" key="2">
    <source>
        <dbReference type="EMBL" id="MBK1668008.1"/>
    </source>
</evidence>
<dbReference type="PANTHER" id="PTHR15887">
    <property type="entry name" value="TRANSMEMBRANE PROTEIN 69"/>
    <property type="match status" value="1"/>
</dbReference>
<keyword evidence="1" id="KW-1133">Transmembrane helix</keyword>
<dbReference type="Pfam" id="PF11911">
    <property type="entry name" value="DUF3429"/>
    <property type="match status" value="1"/>
</dbReference>
<dbReference type="EMBL" id="NRRL01000015">
    <property type="protein sequence ID" value="MBK1668008.1"/>
    <property type="molecule type" value="Genomic_DNA"/>
</dbReference>
<sequence length="160" mass="16783">MSQHADANPVPLPVAVYGGTGLIPLVVTAIAVWVAPAGWDGRALEIQLFYGAAIISFLGAAHWGLALAGQGTRGDVAAACGWARLGYSVAPSLVAWLSLITVPVIGVIMQMLCFLATFFVDAKTTRVGITPAWYPRLRRPLTMVAIICLGASLLRLAQGL</sequence>
<evidence type="ECO:0000313" key="3">
    <source>
        <dbReference type="Proteomes" id="UP001296873"/>
    </source>
</evidence>
<dbReference type="PANTHER" id="PTHR15887:SF1">
    <property type="entry name" value="TRANSMEMBRANE PROTEIN 69"/>
    <property type="match status" value="1"/>
</dbReference>
<accession>A0ABS1DC07</accession>
<feature type="transmembrane region" description="Helical" evidence="1">
    <location>
        <begin position="48"/>
        <end position="66"/>
    </location>
</feature>
<keyword evidence="1" id="KW-0812">Transmembrane</keyword>
<dbReference type="RefSeq" id="WP_200340174.1">
    <property type="nucleotide sequence ID" value="NZ_NRRL01000015.1"/>
</dbReference>
<reference evidence="2 3" key="1">
    <citation type="journal article" date="2020" name="Microorganisms">
        <title>Osmotic Adaptation and Compatible Solute Biosynthesis of Phototrophic Bacteria as Revealed from Genome Analyses.</title>
        <authorList>
            <person name="Imhoff J.F."/>
            <person name="Rahn T."/>
            <person name="Kunzel S."/>
            <person name="Keller A."/>
            <person name="Neulinger S.C."/>
        </authorList>
    </citation>
    <scope>NUCLEOTIDE SEQUENCE [LARGE SCALE GENOMIC DNA]</scope>
    <source>
        <strain evidence="2 3">DSM 9895</strain>
    </source>
</reference>
<keyword evidence="1" id="KW-0472">Membrane</keyword>
<evidence type="ECO:0000256" key="1">
    <source>
        <dbReference type="SAM" id="Phobius"/>
    </source>
</evidence>
<gene>
    <name evidence="2" type="ORF">CKO28_08160</name>
</gene>
<evidence type="ECO:0008006" key="4">
    <source>
        <dbReference type="Google" id="ProtNLM"/>
    </source>
</evidence>
<comment type="caution">
    <text evidence="2">The sequence shown here is derived from an EMBL/GenBank/DDBJ whole genome shotgun (WGS) entry which is preliminary data.</text>
</comment>
<feature type="transmembrane region" description="Helical" evidence="1">
    <location>
        <begin position="14"/>
        <end position="36"/>
    </location>
</feature>
<feature type="transmembrane region" description="Helical" evidence="1">
    <location>
        <begin position="93"/>
        <end position="120"/>
    </location>
</feature>
<dbReference type="Proteomes" id="UP001296873">
    <property type="component" value="Unassembled WGS sequence"/>
</dbReference>